<dbReference type="Proteomes" id="UP000823963">
    <property type="component" value="Unassembled WGS sequence"/>
</dbReference>
<protein>
    <submittedName>
        <fullName evidence="4">Zinc-ribbon domain-containing protein</fullName>
    </submittedName>
</protein>
<keyword evidence="2" id="KW-1133">Transmembrane helix</keyword>
<reference evidence="4" key="2">
    <citation type="submission" date="2021-04" db="EMBL/GenBank/DDBJ databases">
        <authorList>
            <person name="Gilroy R."/>
        </authorList>
    </citation>
    <scope>NUCLEOTIDE SEQUENCE</scope>
    <source>
        <strain evidence="4">6627</strain>
    </source>
</reference>
<organism evidence="4 5">
    <name type="scientific">Candidatus Ligilactobacillus excrementigallinarum</name>
    <dbReference type="NCBI Taxonomy" id="2838641"/>
    <lineage>
        <taxon>Bacteria</taxon>
        <taxon>Bacillati</taxon>
        <taxon>Bacillota</taxon>
        <taxon>Bacilli</taxon>
        <taxon>Lactobacillales</taxon>
        <taxon>Lactobacillaceae</taxon>
        <taxon>Ligilactobacillus</taxon>
    </lineage>
</organism>
<evidence type="ECO:0000313" key="5">
    <source>
        <dbReference type="Proteomes" id="UP000823963"/>
    </source>
</evidence>
<evidence type="ECO:0000259" key="3">
    <source>
        <dbReference type="Pfam" id="PF13240"/>
    </source>
</evidence>
<sequence>MKYCPNCGTPNKDDAQFCANCGAPISNTSAGEHLSRTGAAQNEQSTNTNVNQFAPQPPKKSHGWLIALLVIVIIVLVVVIGGVIGSQSKKSNAKAEQSAKTEVSQKQKATTNNDDSNLSADNLTPQQTATAIAYYQGTNSLAWSAVSTDQMSHDVYVQKNGDENISNKGAGVSYWFGAVGNGYSEYTLSNNGKTVNIYQIDSGSDSVQDPKESVSLQTIVDTVNSKHVAQKVRDVANGVHVKDYRSDSDNHDNDSNNNNVDTTKLNKDQVKDWALRTFKHDYSDSADDDLSTEYLGVDDDNYAEVEVHDHDDSDMDTTYRVNGSGELQEKTGDSWTTVSDSY</sequence>
<keyword evidence="2" id="KW-0472">Membrane</keyword>
<feature type="compositionally biased region" description="Polar residues" evidence="1">
    <location>
        <begin position="38"/>
        <end position="54"/>
    </location>
</feature>
<keyword evidence="2" id="KW-0812">Transmembrane</keyword>
<name>A0A9D1UWC6_9LACO</name>
<feature type="region of interest" description="Disordered" evidence="1">
    <location>
        <begin position="243"/>
        <end position="265"/>
    </location>
</feature>
<feature type="domain" description="Zinc-ribbon" evidence="3">
    <location>
        <begin position="3"/>
        <end position="25"/>
    </location>
</feature>
<proteinExistence type="predicted"/>
<feature type="region of interest" description="Disordered" evidence="1">
    <location>
        <begin position="30"/>
        <end position="56"/>
    </location>
</feature>
<dbReference type="AlphaFoldDB" id="A0A9D1UWC6"/>
<dbReference type="EMBL" id="DXFP01000021">
    <property type="protein sequence ID" value="HIX01672.1"/>
    <property type="molecule type" value="Genomic_DNA"/>
</dbReference>
<feature type="compositionally biased region" description="Basic and acidic residues" evidence="1">
    <location>
        <begin position="243"/>
        <end position="254"/>
    </location>
</feature>
<feature type="compositionally biased region" description="Polar residues" evidence="1">
    <location>
        <begin position="333"/>
        <end position="342"/>
    </location>
</feature>
<reference evidence="4" key="1">
    <citation type="journal article" date="2021" name="PeerJ">
        <title>Extensive microbial diversity within the chicken gut microbiome revealed by metagenomics and culture.</title>
        <authorList>
            <person name="Gilroy R."/>
            <person name="Ravi A."/>
            <person name="Getino M."/>
            <person name="Pursley I."/>
            <person name="Horton D.L."/>
            <person name="Alikhan N.F."/>
            <person name="Baker D."/>
            <person name="Gharbi K."/>
            <person name="Hall N."/>
            <person name="Watson M."/>
            <person name="Adriaenssens E.M."/>
            <person name="Foster-Nyarko E."/>
            <person name="Jarju S."/>
            <person name="Secka A."/>
            <person name="Antonio M."/>
            <person name="Oren A."/>
            <person name="Chaudhuri R.R."/>
            <person name="La Ragione R."/>
            <person name="Hildebrand F."/>
            <person name="Pallen M.J."/>
        </authorList>
    </citation>
    <scope>NUCLEOTIDE SEQUENCE</scope>
    <source>
        <strain evidence="4">6627</strain>
    </source>
</reference>
<evidence type="ECO:0000256" key="2">
    <source>
        <dbReference type="SAM" id="Phobius"/>
    </source>
</evidence>
<feature type="region of interest" description="Disordered" evidence="1">
    <location>
        <begin position="90"/>
        <end position="123"/>
    </location>
</feature>
<dbReference type="InterPro" id="IPR026870">
    <property type="entry name" value="Zinc_ribbon_dom"/>
</dbReference>
<accession>A0A9D1UWC6</accession>
<feature type="transmembrane region" description="Helical" evidence="2">
    <location>
        <begin position="64"/>
        <end position="84"/>
    </location>
</feature>
<dbReference type="Pfam" id="PF13240">
    <property type="entry name" value="Zn_Ribbon_1"/>
    <property type="match status" value="1"/>
</dbReference>
<evidence type="ECO:0000256" key="1">
    <source>
        <dbReference type="SAM" id="MobiDB-lite"/>
    </source>
</evidence>
<gene>
    <name evidence="4" type="ORF">H9861_02840</name>
</gene>
<feature type="region of interest" description="Disordered" evidence="1">
    <location>
        <begin position="307"/>
        <end position="342"/>
    </location>
</feature>
<feature type="compositionally biased region" description="Low complexity" evidence="1">
    <location>
        <begin position="110"/>
        <end position="123"/>
    </location>
</feature>
<evidence type="ECO:0000313" key="4">
    <source>
        <dbReference type="EMBL" id="HIX01672.1"/>
    </source>
</evidence>
<comment type="caution">
    <text evidence="4">The sequence shown here is derived from an EMBL/GenBank/DDBJ whole genome shotgun (WGS) entry which is preliminary data.</text>
</comment>